<dbReference type="GO" id="GO:0006508">
    <property type="term" value="P:proteolysis"/>
    <property type="evidence" value="ECO:0007669"/>
    <property type="project" value="UniProtKB-KW"/>
</dbReference>
<evidence type="ECO:0000313" key="7">
    <source>
        <dbReference type="Proteomes" id="UP000186141"/>
    </source>
</evidence>
<sequence length="272" mass="29133">MDRRTTPFSGRIAHSSLQGEVQADGYTDGTPARVVWPLADLNRSPGGARDRQVLWGDRMCVIDRRDGHAYVRADKDGYCGWISESALGPDHPVTHRVTSLFSQIYPEPRVQARETLTLPFGAQVQVLSVGGKFVETPQGFVPLAHLRPHGDHDADPVAVAARFLGVPYLWGCNSASGLDCSGLAQGAMLACGIACPGDSDLQAAAGAEVAEDALAPGDLVFWKGHVAIVSDVDEIIHATAAYMSVVREPLHKAVSRIMAQGGGPVTHRRRLR</sequence>
<dbReference type="AlphaFoldDB" id="A0A1N7M7L3"/>
<keyword evidence="7" id="KW-1185">Reference proteome</keyword>
<dbReference type="InterPro" id="IPR041382">
    <property type="entry name" value="SH3_16"/>
</dbReference>
<dbReference type="PROSITE" id="PS51935">
    <property type="entry name" value="NLPC_P60"/>
    <property type="match status" value="1"/>
</dbReference>
<dbReference type="PANTHER" id="PTHR47359:SF3">
    <property type="entry name" value="NLP_P60 DOMAIN-CONTAINING PROTEIN-RELATED"/>
    <property type="match status" value="1"/>
</dbReference>
<evidence type="ECO:0000256" key="1">
    <source>
        <dbReference type="ARBA" id="ARBA00007074"/>
    </source>
</evidence>
<dbReference type="Pfam" id="PF18348">
    <property type="entry name" value="SH3_16"/>
    <property type="match status" value="1"/>
</dbReference>
<keyword evidence="4" id="KW-0788">Thiol protease</keyword>
<keyword evidence="3" id="KW-0378">Hydrolase</keyword>
<evidence type="ECO:0000256" key="3">
    <source>
        <dbReference type="ARBA" id="ARBA00022801"/>
    </source>
</evidence>
<dbReference type="InterPro" id="IPR000064">
    <property type="entry name" value="NLP_P60_dom"/>
</dbReference>
<dbReference type="RefSeq" id="WP_076529658.1">
    <property type="nucleotide sequence ID" value="NZ_BMEH01000002.1"/>
</dbReference>
<dbReference type="PANTHER" id="PTHR47359">
    <property type="entry name" value="PEPTIDOGLYCAN DL-ENDOPEPTIDASE CWLO"/>
    <property type="match status" value="1"/>
</dbReference>
<evidence type="ECO:0000313" key="6">
    <source>
        <dbReference type="EMBL" id="SIS82116.1"/>
    </source>
</evidence>
<feature type="domain" description="NlpC/P60" evidence="5">
    <location>
        <begin position="150"/>
        <end position="272"/>
    </location>
</feature>
<protein>
    <submittedName>
        <fullName evidence="6">NlpC/P60 family protein</fullName>
    </submittedName>
</protein>
<dbReference type="Proteomes" id="UP000186141">
    <property type="component" value="Unassembled WGS sequence"/>
</dbReference>
<dbReference type="EMBL" id="FTOT01000002">
    <property type="protein sequence ID" value="SIS82116.1"/>
    <property type="molecule type" value="Genomic_DNA"/>
</dbReference>
<proteinExistence type="inferred from homology"/>
<accession>A0A1N7M7L3</accession>
<dbReference type="Pfam" id="PF00877">
    <property type="entry name" value="NLPC_P60"/>
    <property type="match status" value="1"/>
</dbReference>
<evidence type="ECO:0000256" key="2">
    <source>
        <dbReference type="ARBA" id="ARBA00022670"/>
    </source>
</evidence>
<comment type="similarity">
    <text evidence="1">Belongs to the peptidase C40 family.</text>
</comment>
<evidence type="ECO:0000256" key="4">
    <source>
        <dbReference type="ARBA" id="ARBA00022807"/>
    </source>
</evidence>
<dbReference type="InterPro" id="IPR038765">
    <property type="entry name" value="Papain-like_cys_pep_sf"/>
</dbReference>
<dbReference type="STRING" id="1086013.SAMN05421774_102482"/>
<name>A0A1N7M7L3_9RHOB</name>
<evidence type="ECO:0000259" key="5">
    <source>
        <dbReference type="PROSITE" id="PS51935"/>
    </source>
</evidence>
<organism evidence="6 7">
    <name type="scientific">Gemmobacter megaterium</name>
    <dbReference type="NCBI Taxonomy" id="1086013"/>
    <lineage>
        <taxon>Bacteria</taxon>
        <taxon>Pseudomonadati</taxon>
        <taxon>Pseudomonadota</taxon>
        <taxon>Alphaproteobacteria</taxon>
        <taxon>Rhodobacterales</taxon>
        <taxon>Paracoccaceae</taxon>
        <taxon>Gemmobacter</taxon>
    </lineage>
</organism>
<gene>
    <name evidence="6" type="ORF">SAMN05421774_102482</name>
</gene>
<dbReference type="OrthoDB" id="9813368at2"/>
<dbReference type="GO" id="GO:0008234">
    <property type="term" value="F:cysteine-type peptidase activity"/>
    <property type="evidence" value="ECO:0007669"/>
    <property type="project" value="UniProtKB-KW"/>
</dbReference>
<keyword evidence="2" id="KW-0645">Protease</keyword>
<dbReference type="InterPro" id="IPR051794">
    <property type="entry name" value="PG_Endopeptidase_C40"/>
</dbReference>
<reference evidence="6 7" key="1">
    <citation type="submission" date="2017-01" db="EMBL/GenBank/DDBJ databases">
        <authorList>
            <person name="Mah S.A."/>
            <person name="Swanson W.J."/>
            <person name="Moy G.W."/>
            <person name="Vacquier V.D."/>
        </authorList>
    </citation>
    <scope>NUCLEOTIDE SEQUENCE [LARGE SCALE GENOMIC DNA]</scope>
    <source>
        <strain evidence="6 7">DSM 26375</strain>
    </source>
</reference>
<dbReference type="SUPFAM" id="SSF54001">
    <property type="entry name" value="Cysteine proteinases"/>
    <property type="match status" value="1"/>
</dbReference>
<dbReference type="Gene3D" id="3.90.1720.10">
    <property type="entry name" value="endopeptidase domain like (from Nostoc punctiforme)"/>
    <property type="match status" value="1"/>
</dbReference>